<dbReference type="PANTHER" id="PTHR33018:SF31">
    <property type="entry name" value="TRANSPOSASE, PTTA_EN_SPM, PLANT"/>
    <property type="match status" value="1"/>
</dbReference>
<sequence length="675" mass="76494">MVEQLQTQLNELSETKGDSSFDRDDECNDKDCRSKDCIDQIECNDGHIFDINKPPIFYDNGDAIVEEKVVLGDDGRVLEVTQLTSIRQVSAVVLCDEASSTKIRDFQDEVEETTPRIYVSPVIDGFIEGEFEQDLSVFEDFMKVYLVFHSPTPDFSLNLRFDLKRLLQISRIVKATQGLFASPLRIRAITGQPIGENSDKVSSYMGALGRDMVRIIVPDWRLVTQEAKEELWKLLKLRFDGLEDDMKKKIVQHIGTLWRSWKSRVTSDLKQALEDGWSDDEINSKLQPEGVDLADWFTFRKERESTAFKETSKKFKELRSKHKLPHTMSRKGYARLEEEMKAKSGKADISRADLWIEGHKNKKGQPHNDEIAGVVEKINECQRRSSASSSQSINKDPIAQVFGPEHQGRVRGLGFGVTPSNVRATTQSTILVRKLQADFRRLEEKHEQLAELIRSQQMPLSSRQQQNNPPNICGKKCMILDWLSPKKIVGEGEVETIDPMHLVDGIPIGGNAYLVYVERVFEPNAFLWRNQNNWTTLDNALGEVIPWPKEAVALGRFLDMGPWAVDLILALDKVDLVKDAGHIYFIRFLDSIDAYPEHRAMAAFVLAQCATAFVAPNSRVLGGQDAGFGAWGCFAAHSPNWACYQEKLPQNMIEVAKQDKVANCEDDQVSKVNRT</sequence>
<name>A0AAP0JDU6_9MAGN</name>
<keyword evidence="3" id="KW-1185">Reference proteome</keyword>
<organism evidence="2 3">
    <name type="scientific">Stephania japonica</name>
    <dbReference type="NCBI Taxonomy" id="461633"/>
    <lineage>
        <taxon>Eukaryota</taxon>
        <taxon>Viridiplantae</taxon>
        <taxon>Streptophyta</taxon>
        <taxon>Embryophyta</taxon>
        <taxon>Tracheophyta</taxon>
        <taxon>Spermatophyta</taxon>
        <taxon>Magnoliopsida</taxon>
        <taxon>Ranunculales</taxon>
        <taxon>Menispermaceae</taxon>
        <taxon>Menispermoideae</taxon>
        <taxon>Cissampelideae</taxon>
        <taxon>Stephania</taxon>
    </lineage>
</organism>
<evidence type="ECO:0008006" key="4">
    <source>
        <dbReference type="Google" id="ProtNLM"/>
    </source>
</evidence>
<evidence type="ECO:0000256" key="1">
    <source>
        <dbReference type="SAM" id="MobiDB-lite"/>
    </source>
</evidence>
<dbReference type="EMBL" id="JBBNAE010000004">
    <property type="protein sequence ID" value="KAK9131326.1"/>
    <property type="molecule type" value="Genomic_DNA"/>
</dbReference>
<dbReference type="Pfam" id="PF03004">
    <property type="entry name" value="Transposase_24"/>
    <property type="match status" value="1"/>
</dbReference>
<feature type="compositionally biased region" description="Basic and acidic residues" evidence="1">
    <location>
        <begin position="13"/>
        <end position="22"/>
    </location>
</feature>
<accession>A0AAP0JDU6</accession>
<gene>
    <name evidence="2" type="ORF">Sjap_011813</name>
</gene>
<reference evidence="2 3" key="1">
    <citation type="submission" date="2024-01" db="EMBL/GenBank/DDBJ databases">
        <title>Genome assemblies of Stephania.</title>
        <authorList>
            <person name="Yang L."/>
        </authorList>
    </citation>
    <scope>NUCLEOTIDE SEQUENCE [LARGE SCALE GENOMIC DNA]</scope>
    <source>
        <strain evidence="2">QJT</strain>
        <tissue evidence="2">Leaf</tissue>
    </source>
</reference>
<dbReference type="Proteomes" id="UP001417504">
    <property type="component" value="Unassembled WGS sequence"/>
</dbReference>
<proteinExistence type="predicted"/>
<evidence type="ECO:0000313" key="3">
    <source>
        <dbReference type="Proteomes" id="UP001417504"/>
    </source>
</evidence>
<feature type="region of interest" description="Disordered" evidence="1">
    <location>
        <begin position="1"/>
        <end position="29"/>
    </location>
</feature>
<comment type="caution">
    <text evidence="2">The sequence shown here is derived from an EMBL/GenBank/DDBJ whole genome shotgun (WGS) entry which is preliminary data.</text>
</comment>
<evidence type="ECO:0000313" key="2">
    <source>
        <dbReference type="EMBL" id="KAK9131326.1"/>
    </source>
</evidence>
<feature type="compositionally biased region" description="Polar residues" evidence="1">
    <location>
        <begin position="1"/>
        <end position="12"/>
    </location>
</feature>
<dbReference type="AlphaFoldDB" id="A0AAP0JDU6"/>
<dbReference type="PANTHER" id="PTHR33018">
    <property type="entry name" value="OS10G0338966 PROTEIN-RELATED"/>
    <property type="match status" value="1"/>
</dbReference>
<dbReference type="InterPro" id="IPR004252">
    <property type="entry name" value="Probable_transposase_24"/>
</dbReference>
<protein>
    <recommendedName>
        <fullName evidence="4">Transposase</fullName>
    </recommendedName>
</protein>